<dbReference type="InterPro" id="IPR001360">
    <property type="entry name" value="Glyco_hydro_1"/>
</dbReference>
<evidence type="ECO:0000256" key="5">
    <source>
        <dbReference type="RuleBase" id="RU003690"/>
    </source>
</evidence>
<dbReference type="InterPro" id="IPR033132">
    <property type="entry name" value="GH_1_N_CS"/>
</dbReference>
<dbReference type="SUPFAM" id="SSF51445">
    <property type="entry name" value="(Trans)glycosidases"/>
    <property type="match status" value="1"/>
</dbReference>
<dbReference type="PROSITE" id="PS00572">
    <property type="entry name" value="GLYCOSYL_HYDROL_F1_1"/>
    <property type="match status" value="1"/>
</dbReference>
<reference evidence="7 8" key="1">
    <citation type="submission" date="2017-12" db="EMBL/GenBank/DDBJ databases">
        <title>Mesoplasma syrphidae YJS, Complete Genome.</title>
        <authorList>
            <person name="Knight T.F."/>
            <person name="Citino T."/>
            <person name="Rubinstein R."/>
            <person name="Neuschaefer Z."/>
        </authorList>
    </citation>
    <scope>NUCLEOTIDE SEQUENCE [LARGE SCALE GENOMIC DNA]</scope>
    <source>
        <strain evidence="7 8">YJS</strain>
    </source>
</reference>
<dbReference type="GO" id="GO:0008422">
    <property type="term" value="F:beta-glucosidase activity"/>
    <property type="evidence" value="ECO:0007669"/>
    <property type="project" value="TreeGrafter"/>
</dbReference>
<protein>
    <submittedName>
        <fullName evidence="7">Glycoside hydrolase family 1 protein</fullName>
    </submittedName>
</protein>
<evidence type="ECO:0000313" key="8">
    <source>
        <dbReference type="Proteomes" id="UP000233419"/>
    </source>
</evidence>
<accession>A0A2K9BKY3</accession>
<evidence type="ECO:0000313" key="7">
    <source>
        <dbReference type="EMBL" id="AUF83871.1"/>
    </source>
</evidence>
<dbReference type="GO" id="GO:0016052">
    <property type="term" value="P:carbohydrate catabolic process"/>
    <property type="evidence" value="ECO:0007669"/>
    <property type="project" value="TreeGrafter"/>
</dbReference>
<sequence>MKKKIGKNFLWGASTSAYQVEGGWNADGKGPSVQDANAGGFIAELNFDGITDFKVAADHYHHYKEDVALMAEMGFKSYRFSINWTRIFPTGMDKKPNEKGIDFYNKLIDELIKYNIEPLVTIHHFDLPQGLEDLGGWNNKELILDSYTKFCEVLFKEFGDRVKYWQTINEQNMVILFGHILKRQKTGVDEGTKMYQIFHNMNVAQALAIQLLRKMCPNAKIGPAPNISYVYPKTSKPNDVLAADTANLIRNWIYIDILAKGTYDQILLNFWSDNGYDIKITQEDMDLLKSVKIDFIAFNYYSTMTVEAPTSDKEYIVGDQQMGFNLENMFQSATNEHLEKTEYGWEIDPIGFRMTCRALKTRYDLPIIITENGLGAKDVLTSDGKIHDDYRIEYLRQHIKQIPDIINDGVDLFGYNPWSAIDLVSTHQGISKRYGFIYVNRDEKDLKDLKRYRKDSFYWYQKVISTNGENID</sequence>
<feature type="active site" description="Nucleophile" evidence="4">
    <location>
        <position position="371"/>
    </location>
</feature>
<evidence type="ECO:0000256" key="3">
    <source>
        <dbReference type="ARBA" id="ARBA00023295"/>
    </source>
</evidence>
<evidence type="ECO:0000256" key="6">
    <source>
        <dbReference type="RuleBase" id="RU004468"/>
    </source>
</evidence>
<evidence type="ECO:0000256" key="2">
    <source>
        <dbReference type="ARBA" id="ARBA00022801"/>
    </source>
</evidence>
<dbReference type="OrthoDB" id="391810at2"/>
<dbReference type="PANTHER" id="PTHR10353">
    <property type="entry name" value="GLYCOSYL HYDROLASE"/>
    <property type="match status" value="1"/>
</dbReference>
<keyword evidence="2 6" id="KW-0378">Hydrolase</keyword>
<keyword evidence="3 6" id="KW-0326">Glycosidase</keyword>
<keyword evidence="8" id="KW-1185">Reference proteome</keyword>
<dbReference type="GO" id="GO:0005829">
    <property type="term" value="C:cytosol"/>
    <property type="evidence" value="ECO:0007669"/>
    <property type="project" value="TreeGrafter"/>
</dbReference>
<dbReference type="Pfam" id="PF00232">
    <property type="entry name" value="Glyco_hydro_1"/>
    <property type="match status" value="1"/>
</dbReference>
<name>A0A2K9BKY3_9MOLU</name>
<dbReference type="RefSeq" id="WP_027048255.1">
    <property type="nucleotide sequence ID" value="NZ_CP025257.1"/>
</dbReference>
<organism evidence="7 8">
    <name type="scientific">Mesoplasma syrphidae</name>
    <dbReference type="NCBI Taxonomy" id="225999"/>
    <lineage>
        <taxon>Bacteria</taxon>
        <taxon>Bacillati</taxon>
        <taxon>Mycoplasmatota</taxon>
        <taxon>Mollicutes</taxon>
        <taxon>Entomoplasmatales</taxon>
        <taxon>Entomoplasmataceae</taxon>
        <taxon>Mesoplasma</taxon>
    </lineage>
</organism>
<dbReference type="FunFam" id="3.20.20.80:FF:000004">
    <property type="entry name" value="Beta-glucosidase 6-phospho-beta-glucosidase"/>
    <property type="match status" value="1"/>
</dbReference>
<comment type="similarity">
    <text evidence="1 5">Belongs to the glycosyl hydrolase 1 family.</text>
</comment>
<evidence type="ECO:0000256" key="4">
    <source>
        <dbReference type="PROSITE-ProRule" id="PRU10055"/>
    </source>
</evidence>
<dbReference type="PANTHER" id="PTHR10353:SF122">
    <property type="entry name" value="6-PHOSPHO-BETA-GLUCOSIDASE ASCB-RELATED"/>
    <property type="match status" value="1"/>
</dbReference>
<dbReference type="AlphaFoldDB" id="A0A2K9BKY3"/>
<dbReference type="PROSITE" id="PS00653">
    <property type="entry name" value="GLYCOSYL_HYDROL_F1_2"/>
    <property type="match status" value="1"/>
</dbReference>
<dbReference type="Gene3D" id="3.20.20.80">
    <property type="entry name" value="Glycosidases"/>
    <property type="match status" value="1"/>
</dbReference>
<dbReference type="InterPro" id="IPR017853">
    <property type="entry name" value="GH"/>
</dbReference>
<dbReference type="PRINTS" id="PR00131">
    <property type="entry name" value="GLHYDRLASE1"/>
</dbReference>
<proteinExistence type="inferred from homology"/>
<gene>
    <name evidence="7" type="ORF">CXP39_03710</name>
</gene>
<dbReference type="KEGG" id="msyr:CXP39_03710"/>
<evidence type="ECO:0000256" key="1">
    <source>
        <dbReference type="ARBA" id="ARBA00010838"/>
    </source>
</evidence>
<dbReference type="EMBL" id="CP025257">
    <property type="protein sequence ID" value="AUF83871.1"/>
    <property type="molecule type" value="Genomic_DNA"/>
</dbReference>
<dbReference type="InterPro" id="IPR018120">
    <property type="entry name" value="Glyco_hydro_1_AS"/>
</dbReference>
<dbReference type="Proteomes" id="UP000233419">
    <property type="component" value="Chromosome"/>
</dbReference>